<dbReference type="Proteomes" id="UP000634004">
    <property type="component" value="Unassembled WGS sequence"/>
</dbReference>
<dbReference type="Pfam" id="PF10135">
    <property type="entry name" value="Rod-binding"/>
    <property type="match status" value="1"/>
</dbReference>
<protein>
    <recommendedName>
        <fullName evidence="1">Flagellar protein FlgJ N-terminal domain-containing protein</fullName>
    </recommendedName>
</protein>
<dbReference type="AlphaFoldDB" id="A0A8J3CR22"/>
<reference evidence="2" key="1">
    <citation type="journal article" date="2014" name="Int. J. Syst. Evol. Microbiol.">
        <title>Complete genome sequence of Corynebacterium casei LMG S-19264T (=DSM 44701T), isolated from a smear-ripened cheese.</title>
        <authorList>
            <consortium name="US DOE Joint Genome Institute (JGI-PGF)"/>
            <person name="Walter F."/>
            <person name="Albersmeier A."/>
            <person name="Kalinowski J."/>
            <person name="Ruckert C."/>
        </authorList>
    </citation>
    <scope>NUCLEOTIDE SEQUENCE</scope>
    <source>
        <strain evidence="2">KCTC 32513</strain>
    </source>
</reference>
<evidence type="ECO:0000313" key="3">
    <source>
        <dbReference type="Proteomes" id="UP000634004"/>
    </source>
</evidence>
<organism evidence="2 3">
    <name type="scientific">Algimonas arctica</name>
    <dbReference type="NCBI Taxonomy" id="1479486"/>
    <lineage>
        <taxon>Bacteria</taxon>
        <taxon>Pseudomonadati</taxon>
        <taxon>Pseudomonadota</taxon>
        <taxon>Alphaproteobacteria</taxon>
        <taxon>Maricaulales</taxon>
        <taxon>Robiginitomaculaceae</taxon>
        <taxon>Algimonas</taxon>
    </lineage>
</organism>
<comment type="caution">
    <text evidence="2">The sequence shown here is derived from an EMBL/GenBank/DDBJ whole genome shotgun (WGS) entry which is preliminary data.</text>
</comment>
<feature type="domain" description="Flagellar protein FlgJ N-terminal" evidence="1">
    <location>
        <begin position="56"/>
        <end position="95"/>
    </location>
</feature>
<reference evidence="2" key="2">
    <citation type="submission" date="2020-09" db="EMBL/GenBank/DDBJ databases">
        <authorList>
            <person name="Sun Q."/>
            <person name="Kim S."/>
        </authorList>
    </citation>
    <scope>NUCLEOTIDE SEQUENCE</scope>
    <source>
        <strain evidence="2">KCTC 32513</strain>
    </source>
</reference>
<sequence length="106" mass="11147">MLVPDLNSLTPLKTVKPTPESTVAGAKDTAALKEVAKDFEAAFIAQMLTHSGLAESLTSGEGKMASAFGSFYVEQLAERMADQGGIGMADSIYRQLERYGAAGETS</sequence>
<evidence type="ECO:0000259" key="1">
    <source>
        <dbReference type="Pfam" id="PF10135"/>
    </source>
</evidence>
<proteinExistence type="predicted"/>
<evidence type="ECO:0000313" key="2">
    <source>
        <dbReference type="EMBL" id="GHA89382.1"/>
    </source>
</evidence>
<dbReference type="EMBL" id="BMZH01000003">
    <property type="protein sequence ID" value="GHA89382.1"/>
    <property type="molecule type" value="Genomic_DNA"/>
</dbReference>
<dbReference type="InterPro" id="IPR019301">
    <property type="entry name" value="Flagellar_prot_FlgJ_N"/>
</dbReference>
<gene>
    <name evidence="2" type="ORF">GCM10009069_10570</name>
</gene>
<keyword evidence="3" id="KW-1185">Reference proteome</keyword>
<dbReference type="RefSeq" id="WP_189496157.1">
    <property type="nucleotide sequence ID" value="NZ_BMZH01000003.1"/>
</dbReference>
<accession>A0A8J3CR22</accession>
<name>A0A8J3CR22_9PROT</name>